<dbReference type="Proteomes" id="UP001218071">
    <property type="component" value="Chromosome"/>
</dbReference>
<accession>A0ABY7UMS8</accession>
<organism evidence="2 3">
    <name type="scientific">Corynebacterium jeddahense</name>
    <dbReference type="NCBI Taxonomy" id="1414719"/>
    <lineage>
        <taxon>Bacteria</taxon>
        <taxon>Bacillati</taxon>
        <taxon>Actinomycetota</taxon>
        <taxon>Actinomycetes</taxon>
        <taxon>Mycobacteriales</taxon>
        <taxon>Corynebacteriaceae</taxon>
        <taxon>Corynebacterium</taxon>
    </lineage>
</organism>
<evidence type="ECO:0000256" key="1">
    <source>
        <dbReference type="SAM" id="SignalP"/>
    </source>
</evidence>
<dbReference type="EMBL" id="CP063194">
    <property type="protein sequence ID" value="WCZ39150.1"/>
    <property type="molecule type" value="Genomic_DNA"/>
</dbReference>
<feature type="chain" id="PRO_5046133594" description="Secreted protein" evidence="1">
    <location>
        <begin position="31"/>
        <end position="220"/>
    </location>
</feature>
<reference evidence="2 3" key="1">
    <citation type="submission" date="2020-10" db="EMBL/GenBank/DDBJ databases">
        <title>Complete genome sequence of Corynebacterium jeddahense DSM 45997, type strain of Corynebacterium jeddahense.</title>
        <authorList>
            <person name="Busche T."/>
            <person name="Kalinowski J."/>
            <person name="Ruckert C."/>
        </authorList>
    </citation>
    <scope>NUCLEOTIDE SEQUENCE [LARGE SCALE GENOMIC DNA]</scope>
    <source>
        <strain evidence="2 3">DSM 45997</strain>
    </source>
</reference>
<sequence length="220" mass="23609">MRNFRNTAVASATALTVLVSGLGIASAAEADSNGHVSFRPEQVTFALSVLPKTDKLDAIRKIEDPTERAQKLNDYLNSDEGAADRELVQDWLANHTTPAPQTQVKPDADRGGFGDTLFAGFNRNGDDRLSGGNDVKFGDFVSDVFNPDVTDAQIGAKTEGDRAVRKQDMLGSSTDVANVPQWARIWNETLSIAGIGTIIGLIIAGVNYASYNGWIQLPSL</sequence>
<protein>
    <recommendedName>
        <fullName evidence="4">Secreted protein</fullName>
    </recommendedName>
</protein>
<name>A0ABY7UMS8_9CORY</name>
<gene>
    <name evidence="2" type="ORF">CJEDD_07785</name>
</gene>
<proteinExistence type="predicted"/>
<dbReference type="RefSeq" id="WP_042409359.1">
    <property type="nucleotide sequence ID" value="NZ_CBYN010000119.1"/>
</dbReference>
<evidence type="ECO:0008006" key="4">
    <source>
        <dbReference type="Google" id="ProtNLM"/>
    </source>
</evidence>
<evidence type="ECO:0000313" key="3">
    <source>
        <dbReference type="Proteomes" id="UP001218071"/>
    </source>
</evidence>
<feature type="signal peptide" evidence="1">
    <location>
        <begin position="1"/>
        <end position="30"/>
    </location>
</feature>
<evidence type="ECO:0000313" key="2">
    <source>
        <dbReference type="EMBL" id="WCZ39150.1"/>
    </source>
</evidence>
<keyword evidence="3" id="KW-1185">Reference proteome</keyword>
<keyword evidence="1" id="KW-0732">Signal</keyword>